<dbReference type="GO" id="GO:0006355">
    <property type="term" value="P:regulation of DNA-templated transcription"/>
    <property type="evidence" value="ECO:0007669"/>
    <property type="project" value="TreeGrafter"/>
</dbReference>
<dbReference type="Pfam" id="PF10469">
    <property type="entry name" value="AKAP7_NLS"/>
    <property type="match status" value="1"/>
</dbReference>
<dbReference type="PANTHER" id="PTHR13360:SF1">
    <property type="entry name" value="ACTIVATING SIGNAL COINTEGRATOR 1 COMPLEX SUBUNIT 1"/>
    <property type="match status" value="1"/>
</dbReference>
<evidence type="ECO:0000313" key="3">
    <source>
        <dbReference type="EMBL" id="KIM37152.1"/>
    </source>
</evidence>
<protein>
    <recommendedName>
        <fullName evidence="2">A-kinase anchor protein 7-like phosphoesterase domain-containing protein</fullName>
    </recommendedName>
</protein>
<proteinExistence type="predicted"/>
<dbReference type="Proteomes" id="UP000053424">
    <property type="component" value="Unassembled WGS sequence"/>
</dbReference>
<gene>
    <name evidence="3" type="ORF">M413DRAFT_31091</name>
</gene>
<organism evidence="3 4">
    <name type="scientific">Hebeloma cylindrosporum</name>
    <dbReference type="NCBI Taxonomy" id="76867"/>
    <lineage>
        <taxon>Eukaryota</taxon>
        <taxon>Fungi</taxon>
        <taxon>Dikarya</taxon>
        <taxon>Basidiomycota</taxon>
        <taxon>Agaricomycotina</taxon>
        <taxon>Agaricomycetes</taxon>
        <taxon>Agaricomycetidae</taxon>
        <taxon>Agaricales</taxon>
        <taxon>Agaricineae</taxon>
        <taxon>Hymenogastraceae</taxon>
        <taxon>Hebeloma</taxon>
    </lineage>
</organism>
<accession>A0A0C2Y830</accession>
<keyword evidence="4" id="KW-1185">Reference proteome</keyword>
<feature type="region of interest" description="Disordered" evidence="1">
    <location>
        <begin position="1"/>
        <end position="68"/>
    </location>
</feature>
<dbReference type="STRING" id="686832.A0A0C2Y830"/>
<feature type="compositionally biased region" description="Basic and acidic residues" evidence="1">
    <location>
        <begin position="378"/>
        <end position="388"/>
    </location>
</feature>
<dbReference type="InterPro" id="IPR019510">
    <property type="entry name" value="AKAP7-like_phosphoesterase"/>
</dbReference>
<evidence type="ECO:0000256" key="1">
    <source>
        <dbReference type="SAM" id="MobiDB-lite"/>
    </source>
</evidence>
<reference evidence="4" key="2">
    <citation type="submission" date="2015-01" db="EMBL/GenBank/DDBJ databases">
        <title>Evolutionary Origins and Diversification of the Mycorrhizal Mutualists.</title>
        <authorList>
            <consortium name="DOE Joint Genome Institute"/>
            <consortium name="Mycorrhizal Genomics Consortium"/>
            <person name="Kohler A."/>
            <person name="Kuo A."/>
            <person name="Nagy L.G."/>
            <person name="Floudas D."/>
            <person name="Copeland A."/>
            <person name="Barry K.W."/>
            <person name="Cichocki N."/>
            <person name="Veneault-Fourrey C."/>
            <person name="LaButti K."/>
            <person name="Lindquist E.A."/>
            <person name="Lipzen A."/>
            <person name="Lundell T."/>
            <person name="Morin E."/>
            <person name="Murat C."/>
            <person name="Riley R."/>
            <person name="Ohm R."/>
            <person name="Sun H."/>
            <person name="Tunlid A."/>
            <person name="Henrissat B."/>
            <person name="Grigoriev I.V."/>
            <person name="Hibbett D.S."/>
            <person name="Martin F."/>
        </authorList>
    </citation>
    <scope>NUCLEOTIDE SEQUENCE [LARGE SCALE GENOMIC DNA]</scope>
    <source>
        <strain evidence="4">h7</strain>
    </source>
</reference>
<dbReference type="OrthoDB" id="277832at2759"/>
<feature type="compositionally biased region" description="Basic residues" evidence="1">
    <location>
        <begin position="58"/>
        <end position="67"/>
    </location>
</feature>
<dbReference type="AlphaFoldDB" id="A0A0C2Y830"/>
<dbReference type="EMBL" id="KN831799">
    <property type="protein sequence ID" value="KIM37152.1"/>
    <property type="molecule type" value="Genomic_DNA"/>
</dbReference>
<name>A0A0C2Y830_HEBCY</name>
<dbReference type="Gene3D" id="3.90.1140.10">
    <property type="entry name" value="Cyclic phosphodiesterase"/>
    <property type="match status" value="1"/>
</dbReference>
<dbReference type="PANTHER" id="PTHR13360">
    <property type="entry name" value="ACTIVATING SIGNAL COINTEGRATOR 1 COMPLEX SUBUNIT 1"/>
    <property type="match status" value="1"/>
</dbReference>
<dbReference type="GO" id="GO:0005634">
    <property type="term" value="C:nucleus"/>
    <property type="evidence" value="ECO:0007669"/>
    <property type="project" value="TreeGrafter"/>
</dbReference>
<feature type="domain" description="A-kinase anchor protein 7-like phosphoesterase" evidence="2">
    <location>
        <begin position="67"/>
        <end position="161"/>
    </location>
</feature>
<reference evidence="3 4" key="1">
    <citation type="submission" date="2014-04" db="EMBL/GenBank/DDBJ databases">
        <authorList>
            <consortium name="DOE Joint Genome Institute"/>
            <person name="Kuo A."/>
            <person name="Gay G."/>
            <person name="Dore J."/>
            <person name="Kohler A."/>
            <person name="Nagy L.G."/>
            <person name="Floudas D."/>
            <person name="Copeland A."/>
            <person name="Barry K.W."/>
            <person name="Cichocki N."/>
            <person name="Veneault-Fourrey C."/>
            <person name="LaButti K."/>
            <person name="Lindquist E.A."/>
            <person name="Lipzen A."/>
            <person name="Lundell T."/>
            <person name="Morin E."/>
            <person name="Murat C."/>
            <person name="Sun H."/>
            <person name="Tunlid A."/>
            <person name="Henrissat B."/>
            <person name="Grigoriev I.V."/>
            <person name="Hibbett D.S."/>
            <person name="Martin F."/>
            <person name="Nordberg H.P."/>
            <person name="Cantor M.N."/>
            <person name="Hua S.X."/>
        </authorList>
    </citation>
    <scope>NUCLEOTIDE SEQUENCE [LARGE SCALE GENOMIC DNA]</scope>
    <source>
        <strain evidence="4">h7</strain>
    </source>
</reference>
<sequence>MSSQELFSQPAISSSIPSTKADNNLPSDYARRGRGWKSRGTGGRYNSRGVEGNDVIGKKPKPSRPRPTHFLSLPLHDHPELRNRVSAFQTALLGDNMAEPSTSIAPPPPTKKGKGKPSPRISTVIEGLDTSILIDPRRLHMTLGVMALEPDVPSPSASEVLIPDSCPTNGDMAVTDSVSCDPSKSEAIPKEIIAEEVSVADNPSRPRKTVASALELLTSLKPSISDILLGSSGVDVPLEILNVFDTRRMRGGPSIKPADAINEDPTIPIEQSDIPDDKEGIDEIVGAGVLFLGPREGRPQNDDERSKLERVSELIYQAFKKEGYLTDTRPLTLHCTILNASHRKPRRRIPFSYSDILASPACQLLGADPATCIPPKSESQDEQQRQRSGDATATEVLEPSLAVTSACSTNLLNDAVETTPKYRPALKVPPPLPVDLGTYRVREVQLWEMGSRGPNNEYVSHGGIVLD</sequence>
<feature type="region of interest" description="Disordered" evidence="1">
    <location>
        <begin position="369"/>
        <end position="392"/>
    </location>
</feature>
<evidence type="ECO:0000259" key="2">
    <source>
        <dbReference type="Pfam" id="PF10469"/>
    </source>
</evidence>
<feature type="compositionally biased region" description="Polar residues" evidence="1">
    <location>
        <begin position="1"/>
        <end position="26"/>
    </location>
</feature>
<dbReference type="InterPro" id="IPR009210">
    <property type="entry name" value="ASCC1"/>
</dbReference>
<feature type="region of interest" description="Disordered" evidence="1">
    <location>
        <begin position="97"/>
        <end position="119"/>
    </location>
</feature>
<dbReference type="GO" id="GO:0006307">
    <property type="term" value="P:DNA alkylation repair"/>
    <property type="evidence" value="ECO:0007669"/>
    <property type="project" value="InterPro"/>
</dbReference>
<evidence type="ECO:0000313" key="4">
    <source>
        <dbReference type="Proteomes" id="UP000053424"/>
    </source>
</evidence>
<dbReference type="HOGENOM" id="CLU_044606_1_0_1"/>